<sequence>MKKLLLTLICLLPAMSSIGQHLLKGIVRGEDSIPITSVSITNKTSGVITTSDTSGRYSIPARTGDTIFFRTLGYLQSAYVMAAGKTIHNHIMVRQSIQLQAVRIAGSNYKRDSIRFHEEYEKSFGFRRPKWYEVYKITAVDIHQLYKALSIKKNNKKSKFKKQLINYEHDEFVNYKYSREIVNKLTNLNGDTLSLFMEQYHPTYDFMKDATDYDLYEFIKKSYNDYLSKNK</sequence>
<feature type="chain" id="PRO_5026887302" description="Carboxypeptidase-like regulatory domain-containing protein" evidence="1">
    <location>
        <begin position="20"/>
        <end position="231"/>
    </location>
</feature>
<comment type="caution">
    <text evidence="2">The sequence shown here is derived from an EMBL/GenBank/DDBJ whole genome shotgun (WGS) entry which is preliminary data.</text>
</comment>
<protein>
    <recommendedName>
        <fullName evidence="4">Carboxypeptidase-like regulatory domain-containing protein</fullName>
    </recommendedName>
</protein>
<evidence type="ECO:0000313" key="2">
    <source>
        <dbReference type="EMBL" id="MVT40400.1"/>
    </source>
</evidence>
<reference evidence="2 3" key="1">
    <citation type="submission" date="2019-12" db="EMBL/GenBank/DDBJ databases">
        <title>The draft genomic sequence of strain Chitinophaga oryziterrae JCM 16595.</title>
        <authorList>
            <person name="Zhang X."/>
        </authorList>
    </citation>
    <scope>NUCLEOTIDE SEQUENCE [LARGE SCALE GENOMIC DNA]</scope>
    <source>
        <strain evidence="2 3">JCM 16595</strain>
    </source>
</reference>
<gene>
    <name evidence="2" type="ORF">GO495_07385</name>
</gene>
<accession>A0A6N8J5C9</accession>
<dbReference type="Proteomes" id="UP000468388">
    <property type="component" value="Unassembled WGS sequence"/>
</dbReference>
<dbReference type="OrthoDB" id="714262at2"/>
<evidence type="ECO:0008006" key="4">
    <source>
        <dbReference type="Google" id="ProtNLM"/>
    </source>
</evidence>
<evidence type="ECO:0000256" key="1">
    <source>
        <dbReference type="SAM" id="SignalP"/>
    </source>
</evidence>
<organism evidence="2 3">
    <name type="scientific">Chitinophaga oryziterrae</name>
    <dbReference type="NCBI Taxonomy" id="1031224"/>
    <lineage>
        <taxon>Bacteria</taxon>
        <taxon>Pseudomonadati</taxon>
        <taxon>Bacteroidota</taxon>
        <taxon>Chitinophagia</taxon>
        <taxon>Chitinophagales</taxon>
        <taxon>Chitinophagaceae</taxon>
        <taxon>Chitinophaga</taxon>
    </lineage>
</organism>
<dbReference type="RefSeq" id="WP_157299031.1">
    <property type="nucleotide sequence ID" value="NZ_BAAAZB010000005.1"/>
</dbReference>
<proteinExistence type="predicted"/>
<name>A0A6N8J5C9_9BACT</name>
<dbReference type="InterPro" id="IPR008969">
    <property type="entry name" value="CarboxyPept-like_regulatory"/>
</dbReference>
<dbReference type="EMBL" id="WRXO01000001">
    <property type="protein sequence ID" value="MVT40400.1"/>
    <property type="molecule type" value="Genomic_DNA"/>
</dbReference>
<feature type="signal peptide" evidence="1">
    <location>
        <begin position="1"/>
        <end position="19"/>
    </location>
</feature>
<dbReference type="SUPFAM" id="SSF49464">
    <property type="entry name" value="Carboxypeptidase regulatory domain-like"/>
    <property type="match status" value="1"/>
</dbReference>
<dbReference type="AlphaFoldDB" id="A0A6N8J5C9"/>
<keyword evidence="1" id="KW-0732">Signal</keyword>
<keyword evidence="3" id="KW-1185">Reference proteome</keyword>
<evidence type="ECO:0000313" key="3">
    <source>
        <dbReference type="Proteomes" id="UP000468388"/>
    </source>
</evidence>